<name>A0A1I1VSZ4_9BACL</name>
<keyword evidence="9" id="KW-0472">Membrane</keyword>
<dbReference type="Proteomes" id="UP000198855">
    <property type="component" value="Unassembled WGS sequence"/>
</dbReference>
<keyword evidence="3" id="KW-0597">Phosphoprotein</keyword>
<dbReference type="CDD" id="cd00075">
    <property type="entry name" value="HATPase"/>
    <property type="match status" value="1"/>
</dbReference>
<protein>
    <recommendedName>
        <fullName evidence="2">histidine kinase</fullName>
        <ecNumber evidence="2">2.7.13.3</ecNumber>
    </recommendedName>
</protein>
<keyword evidence="5" id="KW-0547">Nucleotide-binding</keyword>
<feature type="transmembrane region" description="Helical" evidence="9">
    <location>
        <begin position="148"/>
        <end position="171"/>
    </location>
</feature>
<keyword evidence="6 11" id="KW-0418">Kinase</keyword>
<dbReference type="InterPro" id="IPR036890">
    <property type="entry name" value="HATPase_C_sf"/>
</dbReference>
<proteinExistence type="predicted"/>
<keyword evidence="7" id="KW-0067">ATP-binding</keyword>
<keyword evidence="9" id="KW-1133">Transmembrane helix</keyword>
<dbReference type="InterPro" id="IPR003594">
    <property type="entry name" value="HATPase_dom"/>
</dbReference>
<feature type="transmembrane region" description="Helical" evidence="9">
    <location>
        <begin position="86"/>
        <end position="105"/>
    </location>
</feature>
<dbReference type="SMART" id="SM00387">
    <property type="entry name" value="HATPase_c"/>
    <property type="match status" value="1"/>
</dbReference>
<dbReference type="PANTHER" id="PTHR43065:SF10">
    <property type="entry name" value="PEROXIDE STRESS-ACTIVATED HISTIDINE KINASE MAK3"/>
    <property type="match status" value="1"/>
</dbReference>
<evidence type="ECO:0000256" key="1">
    <source>
        <dbReference type="ARBA" id="ARBA00000085"/>
    </source>
</evidence>
<sequence>MIYYFFALLTAAVILLANNPRSEMNRWAAFFLIAAAIGGLTDVLIRFGYDEWANMDQLLNHTLTPYGILVFSLVYSELVPSSRARLYLKLALLLFPVWMMMTTPLQPEIQVNFRFLLGWAAPYYLAACLLLIASVWKETNRRKRRNRLIATIIIVPTILAALLFINVAAIVAPDMDAFRYVSLFIIYSLSVALICTFIYGVLGVKLRFEKDPLEGTMKAVSSGAVQLNHSIKNEIGKIAISSDNLKRELSAMSPDSLSHLDIITSASGHMLDMVNRIHSQMRDIVLVEKPVRLDQLVQGCLHLHQGLLEQKQIRVQTDYFCEPVIYGDSVHLSEAIGNVLTNAVEAMEVGGVLSIRLERVKKSVQLCVKDNGKGIPDDQLERVFEPFFSTKNRSSNFGLGLSYVYNVMRKSGGSVDVISRVNEGTAVIFHFAAKKVRHG</sequence>
<evidence type="ECO:0000256" key="5">
    <source>
        <dbReference type="ARBA" id="ARBA00022741"/>
    </source>
</evidence>
<dbReference type="OrthoDB" id="9121833at2"/>
<feature type="transmembrane region" description="Helical" evidence="9">
    <location>
        <begin position="117"/>
        <end position="136"/>
    </location>
</feature>
<gene>
    <name evidence="11" type="ORF">SAMN05216378_1686</name>
</gene>
<evidence type="ECO:0000256" key="4">
    <source>
        <dbReference type="ARBA" id="ARBA00022679"/>
    </source>
</evidence>
<dbReference type="RefSeq" id="WP_091183255.1">
    <property type="nucleotide sequence ID" value="NZ_FOMT01000001.1"/>
</dbReference>
<evidence type="ECO:0000313" key="12">
    <source>
        <dbReference type="Proteomes" id="UP000198855"/>
    </source>
</evidence>
<feature type="transmembrane region" description="Helical" evidence="9">
    <location>
        <begin position="177"/>
        <end position="202"/>
    </location>
</feature>
<keyword evidence="9" id="KW-0812">Transmembrane</keyword>
<feature type="transmembrane region" description="Helical" evidence="9">
    <location>
        <begin position="27"/>
        <end position="45"/>
    </location>
</feature>
<evidence type="ECO:0000313" key="11">
    <source>
        <dbReference type="EMBL" id="SFD84163.1"/>
    </source>
</evidence>
<dbReference type="EC" id="2.7.13.3" evidence="2"/>
<reference evidence="12" key="1">
    <citation type="submission" date="2016-10" db="EMBL/GenBank/DDBJ databases">
        <authorList>
            <person name="Varghese N."/>
            <person name="Submissions S."/>
        </authorList>
    </citation>
    <scope>NUCLEOTIDE SEQUENCE [LARGE SCALE GENOMIC DNA]</scope>
    <source>
        <strain evidence="12">CGMCC 1.10784</strain>
    </source>
</reference>
<dbReference type="Gene3D" id="3.30.565.10">
    <property type="entry name" value="Histidine kinase-like ATPase, C-terminal domain"/>
    <property type="match status" value="1"/>
</dbReference>
<dbReference type="PROSITE" id="PS50109">
    <property type="entry name" value="HIS_KIN"/>
    <property type="match status" value="1"/>
</dbReference>
<evidence type="ECO:0000256" key="6">
    <source>
        <dbReference type="ARBA" id="ARBA00022777"/>
    </source>
</evidence>
<dbReference type="PRINTS" id="PR00344">
    <property type="entry name" value="BCTRLSENSOR"/>
</dbReference>
<accession>A0A1I1VSZ4</accession>
<evidence type="ECO:0000256" key="2">
    <source>
        <dbReference type="ARBA" id="ARBA00012438"/>
    </source>
</evidence>
<keyword evidence="12" id="KW-1185">Reference proteome</keyword>
<dbReference type="AlphaFoldDB" id="A0A1I1VSZ4"/>
<dbReference type="GO" id="GO:0005524">
    <property type="term" value="F:ATP binding"/>
    <property type="evidence" value="ECO:0007669"/>
    <property type="project" value="UniProtKB-KW"/>
</dbReference>
<dbReference type="InterPro" id="IPR004358">
    <property type="entry name" value="Sig_transdc_His_kin-like_C"/>
</dbReference>
<dbReference type="STRING" id="1045775.SAMN05216378_1686"/>
<dbReference type="PANTHER" id="PTHR43065">
    <property type="entry name" value="SENSOR HISTIDINE KINASE"/>
    <property type="match status" value="1"/>
</dbReference>
<keyword evidence="8" id="KW-0902">Two-component regulatory system</keyword>
<evidence type="ECO:0000259" key="10">
    <source>
        <dbReference type="PROSITE" id="PS50109"/>
    </source>
</evidence>
<dbReference type="Pfam" id="PF02518">
    <property type="entry name" value="HATPase_c"/>
    <property type="match status" value="1"/>
</dbReference>
<organism evidence="11 12">
    <name type="scientific">Paenibacillus catalpae</name>
    <dbReference type="NCBI Taxonomy" id="1045775"/>
    <lineage>
        <taxon>Bacteria</taxon>
        <taxon>Bacillati</taxon>
        <taxon>Bacillota</taxon>
        <taxon>Bacilli</taxon>
        <taxon>Bacillales</taxon>
        <taxon>Paenibacillaceae</taxon>
        <taxon>Paenibacillus</taxon>
    </lineage>
</organism>
<evidence type="ECO:0000256" key="3">
    <source>
        <dbReference type="ARBA" id="ARBA00022553"/>
    </source>
</evidence>
<feature type="domain" description="Histidine kinase" evidence="10">
    <location>
        <begin position="226"/>
        <end position="435"/>
    </location>
</feature>
<dbReference type="SUPFAM" id="SSF55874">
    <property type="entry name" value="ATPase domain of HSP90 chaperone/DNA topoisomerase II/histidine kinase"/>
    <property type="match status" value="1"/>
</dbReference>
<dbReference type="GO" id="GO:0000160">
    <property type="term" value="P:phosphorelay signal transduction system"/>
    <property type="evidence" value="ECO:0007669"/>
    <property type="project" value="UniProtKB-KW"/>
</dbReference>
<keyword evidence="4" id="KW-0808">Transferase</keyword>
<evidence type="ECO:0000256" key="8">
    <source>
        <dbReference type="ARBA" id="ARBA00023012"/>
    </source>
</evidence>
<dbReference type="EMBL" id="FOMT01000001">
    <property type="protein sequence ID" value="SFD84163.1"/>
    <property type="molecule type" value="Genomic_DNA"/>
</dbReference>
<comment type="catalytic activity">
    <reaction evidence="1">
        <text>ATP + protein L-histidine = ADP + protein N-phospho-L-histidine.</text>
        <dbReference type="EC" id="2.7.13.3"/>
    </reaction>
</comment>
<dbReference type="GO" id="GO:0004673">
    <property type="term" value="F:protein histidine kinase activity"/>
    <property type="evidence" value="ECO:0007669"/>
    <property type="project" value="UniProtKB-EC"/>
</dbReference>
<dbReference type="InterPro" id="IPR005467">
    <property type="entry name" value="His_kinase_dom"/>
</dbReference>
<evidence type="ECO:0000256" key="7">
    <source>
        <dbReference type="ARBA" id="ARBA00022840"/>
    </source>
</evidence>
<evidence type="ECO:0000256" key="9">
    <source>
        <dbReference type="SAM" id="Phobius"/>
    </source>
</evidence>